<dbReference type="PANTHER" id="PTHR24136">
    <property type="entry name" value="SOWAH (DROSOPHILA) HOMOLOG"/>
    <property type="match status" value="1"/>
</dbReference>
<evidence type="ECO:0000256" key="3">
    <source>
        <dbReference type="ARBA" id="ARBA00023043"/>
    </source>
</evidence>
<dbReference type="Gene3D" id="1.25.40.20">
    <property type="entry name" value="Ankyrin repeat-containing domain"/>
    <property type="match status" value="1"/>
</dbReference>
<dbReference type="InterPro" id="IPR036770">
    <property type="entry name" value="Ankyrin_rpt-contain_sf"/>
</dbReference>
<dbReference type="PANTHER" id="PTHR24136:SF15">
    <property type="entry name" value="ANK_REP_REGION DOMAIN-CONTAINING PROTEIN"/>
    <property type="match status" value="1"/>
</dbReference>
<dbReference type="Pfam" id="PF12796">
    <property type="entry name" value="Ank_2"/>
    <property type="match status" value="1"/>
</dbReference>
<comment type="caution">
    <text evidence="6">The sequence shown here is derived from an EMBL/GenBank/DDBJ whole genome shotgun (WGS) entry which is preliminary data.</text>
</comment>
<dbReference type="PROSITE" id="PS50088">
    <property type="entry name" value="ANK_REPEAT"/>
    <property type="match status" value="2"/>
</dbReference>
<evidence type="ECO:0000313" key="6">
    <source>
        <dbReference type="EMBL" id="KAL0631069.1"/>
    </source>
</evidence>
<feature type="region of interest" description="Disordered" evidence="5">
    <location>
        <begin position="249"/>
        <end position="278"/>
    </location>
</feature>
<name>A0ABR3G596_9PEZI</name>
<protein>
    <submittedName>
        <fullName evidence="6">Uncharacterized protein</fullName>
    </submittedName>
</protein>
<gene>
    <name evidence="6" type="ORF">Q9L58_010083</name>
</gene>
<dbReference type="Pfam" id="PF00023">
    <property type="entry name" value="Ank"/>
    <property type="match status" value="1"/>
</dbReference>
<feature type="repeat" description="ANK" evidence="4">
    <location>
        <begin position="157"/>
        <end position="182"/>
    </location>
</feature>
<keyword evidence="7" id="KW-1185">Reference proteome</keyword>
<dbReference type="InterPro" id="IPR002110">
    <property type="entry name" value="Ankyrin_rpt"/>
</dbReference>
<dbReference type="InterPro" id="IPR011009">
    <property type="entry name" value="Kinase-like_dom_sf"/>
</dbReference>
<evidence type="ECO:0000256" key="5">
    <source>
        <dbReference type="SAM" id="MobiDB-lite"/>
    </source>
</evidence>
<dbReference type="SUPFAM" id="SSF48403">
    <property type="entry name" value="Ankyrin repeat"/>
    <property type="match status" value="1"/>
</dbReference>
<dbReference type="EMBL" id="JBBBZM010000306">
    <property type="protein sequence ID" value="KAL0631069.1"/>
    <property type="molecule type" value="Genomic_DNA"/>
</dbReference>
<dbReference type="SMART" id="SM00248">
    <property type="entry name" value="ANK"/>
    <property type="match status" value="4"/>
</dbReference>
<dbReference type="InterPro" id="IPR051573">
    <property type="entry name" value="Ankyrin-SOCS_box_domain"/>
</dbReference>
<dbReference type="Proteomes" id="UP001447188">
    <property type="component" value="Unassembled WGS sequence"/>
</dbReference>
<evidence type="ECO:0000256" key="1">
    <source>
        <dbReference type="ARBA" id="ARBA00005949"/>
    </source>
</evidence>
<accession>A0ABR3G596</accession>
<organism evidence="6 7">
    <name type="scientific">Discina gigas</name>
    <dbReference type="NCBI Taxonomy" id="1032678"/>
    <lineage>
        <taxon>Eukaryota</taxon>
        <taxon>Fungi</taxon>
        <taxon>Dikarya</taxon>
        <taxon>Ascomycota</taxon>
        <taxon>Pezizomycotina</taxon>
        <taxon>Pezizomycetes</taxon>
        <taxon>Pezizales</taxon>
        <taxon>Discinaceae</taxon>
        <taxon>Discina</taxon>
    </lineage>
</organism>
<dbReference type="SUPFAM" id="SSF56112">
    <property type="entry name" value="Protein kinase-like (PK-like)"/>
    <property type="match status" value="1"/>
</dbReference>
<dbReference type="Gene3D" id="3.30.200.20">
    <property type="entry name" value="Phosphorylase Kinase, domain 1"/>
    <property type="match status" value="1"/>
</dbReference>
<comment type="similarity">
    <text evidence="1">Belongs to the ankyrin SOCS box (ASB) family.</text>
</comment>
<evidence type="ECO:0000256" key="4">
    <source>
        <dbReference type="PROSITE-ProRule" id="PRU00023"/>
    </source>
</evidence>
<evidence type="ECO:0000313" key="7">
    <source>
        <dbReference type="Proteomes" id="UP001447188"/>
    </source>
</evidence>
<feature type="compositionally biased region" description="Polar residues" evidence="5">
    <location>
        <begin position="254"/>
        <end position="268"/>
    </location>
</feature>
<evidence type="ECO:0000256" key="2">
    <source>
        <dbReference type="ARBA" id="ARBA00022737"/>
    </source>
</evidence>
<dbReference type="PROSITE" id="PS50297">
    <property type="entry name" value="ANK_REP_REGION"/>
    <property type="match status" value="2"/>
</dbReference>
<reference evidence="6 7" key="1">
    <citation type="submission" date="2024-02" db="EMBL/GenBank/DDBJ databases">
        <title>Discinaceae phylogenomics.</title>
        <authorList>
            <person name="Dirks A.C."/>
            <person name="James T.Y."/>
        </authorList>
    </citation>
    <scope>NUCLEOTIDE SEQUENCE [LARGE SCALE GENOMIC DNA]</scope>
    <source>
        <strain evidence="6 7">ACD0624</strain>
    </source>
</reference>
<feature type="repeat" description="ANK" evidence="4">
    <location>
        <begin position="190"/>
        <end position="215"/>
    </location>
</feature>
<keyword evidence="2" id="KW-0677">Repeat</keyword>
<proteinExistence type="inferred from homology"/>
<keyword evidence="3 4" id="KW-0040">ANK repeat</keyword>
<sequence>MSIPPANFDHYKLETSFHDGYVVSPTYEWKYSQRRTHSYKTWRRQRLLGSGTFGAVWLEREDTGQLRAIKILHRGLLPNSQQLLALITLAGNILVVYEAVQTGRIDTAKMLLANITNVNSPIDCATPIEAAVNCQNIEMLELLLDHMPDINAPVCLGGMTVLVMASESGYLDVVRLLLDKGAHTGGTAMDRQTPLQAAGRCGHTEIVDLLLVMGAGHKTAGTHRHGSTAAAKSGDAVTGNLRLDIESKARDEGNSAQTKQISGSNTPAGQPAPINHHRQSPEALNNLRHEAQTRYNSCGDLADLHEAIWLAEQGDSATNANDPHRPSRLSNLGYLFGTRFGETGDLSDIDRAIQCCEDAQTLAPPNYPDYATLFDNFRHQVQTRYKLYGGQADLQKAIFLAEQGDLKTSSNHPDRPSRLANLDYLLGERLRHQSAGE</sequence>